<reference evidence="13" key="1">
    <citation type="submission" date="2020-09" db="EMBL/GenBank/DDBJ databases">
        <authorList>
            <person name="Kim M.K."/>
        </authorList>
    </citation>
    <scope>NUCLEOTIDE SEQUENCE</scope>
    <source>
        <strain evidence="13">BT664</strain>
    </source>
</reference>
<dbReference type="Gene3D" id="3.30.70.3000">
    <property type="match status" value="1"/>
</dbReference>
<sequence>MKFNDLDARLRVYETAHDHCALPGLYLVARLDGRGFTRLTKELHPFERPFDARFRDLMVATVAHLMQCGFRIRYGFTESDEISLLLDPAENTFGRKLRKYHSILAGEASAKFSLLLGDLGSFDCRIAQLPRLSDVDDYFRWRAEDALRNALNAHCYWQLRDEGQSPAAATAAVSGLSTAAKNELLFQRGINFNNLPAWQKRGVGLYWMEEPHQGVNPLKKEATLVARRRLHTEYELPVGPSYGVFIQQLLAE</sequence>
<evidence type="ECO:0000259" key="12">
    <source>
        <dbReference type="Pfam" id="PF14413"/>
    </source>
</evidence>
<keyword evidence="4" id="KW-0808">Transferase</keyword>
<dbReference type="Pfam" id="PF04446">
    <property type="entry name" value="Thg1"/>
    <property type="match status" value="1"/>
</dbReference>
<evidence type="ECO:0000259" key="11">
    <source>
        <dbReference type="Pfam" id="PF04446"/>
    </source>
</evidence>
<keyword evidence="8" id="KW-0547">Nucleotide-binding</keyword>
<evidence type="ECO:0000256" key="2">
    <source>
        <dbReference type="ARBA" id="ARBA00010113"/>
    </source>
</evidence>
<evidence type="ECO:0000256" key="4">
    <source>
        <dbReference type="ARBA" id="ARBA00022679"/>
    </source>
</evidence>
<dbReference type="EMBL" id="JACXAD010000012">
    <property type="protein sequence ID" value="MBD2768601.1"/>
    <property type="molecule type" value="Genomic_DNA"/>
</dbReference>
<dbReference type="Proteomes" id="UP000612233">
    <property type="component" value="Unassembled WGS sequence"/>
</dbReference>
<dbReference type="AlphaFoldDB" id="A0A927BDW5"/>
<comment type="similarity">
    <text evidence="2">Belongs to the tRNA(His) guanylyltransferase family.</text>
</comment>
<name>A0A927BDW5_9BACT</name>
<evidence type="ECO:0000256" key="8">
    <source>
        <dbReference type="ARBA" id="ARBA00022741"/>
    </source>
</evidence>
<feature type="domain" description="tRNAHis guanylyltransferase catalytic" evidence="11">
    <location>
        <begin position="9"/>
        <end position="130"/>
    </location>
</feature>
<evidence type="ECO:0000313" key="14">
    <source>
        <dbReference type="Proteomes" id="UP000612233"/>
    </source>
</evidence>
<comment type="caution">
    <text evidence="13">The sequence shown here is derived from an EMBL/GenBank/DDBJ whole genome shotgun (WGS) entry which is preliminary data.</text>
</comment>
<dbReference type="GO" id="GO:0005525">
    <property type="term" value="F:GTP binding"/>
    <property type="evidence" value="ECO:0007669"/>
    <property type="project" value="UniProtKB-KW"/>
</dbReference>
<dbReference type="PANTHER" id="PTHR12729">
    <property type="entry name" value="TRNA(HIS) GUANYLYLTRANSFERASE-RELATED"/>
    <property type="match status" value="1"/>
</dbReference>
<dbReference type="InterPro" id="IPR007537">
    <property type="entry name" value="tRNAHis_GuaTrfase_Thg1"/>
</dbReference>
<dbReference type="InterPro" id="IPR038469">
    <property type="entry name" value="tRNAHis_GuaTrfase_Thg1_sf"/>
</dbReference>
<feature type="domain" description="Thg1 C-terminal" evidence="12">
    <location>
        <begin position="134"/>
        <end position="221"/>
    </location>
</feature>
<dbReference type="GO" id="GO:0000287">
    <property type="term" value="F:magnesium ion binding"/>
    <property type="evidence" value="ECO:0007669"/>
    <property type="project" value="InterPro"/>
</dbReference>
<dbReference type="InterPro" id="IPR024956">
    <property type="entry name" value="tRNAHis_GuaTrfase_cat"/>
</dbReference>
<protein>
    <recommendedName>
        <fullName evidence="3">tRNA(His) guanylyltransferase</fullName>
        <ecNumber evidence="3">2.7.7.79</ecNumber>
    </recommendedName>
</protein>
<evidence type="ECO:0000256" key="9">
    <source>
        <dbReference type="ARBA" id="ARBA00022842"/>
    </source>
</evidence>
<keyword evidence="9" id="KW-0460">Magnesium</keyword>
<dbReference type="GO" id="GO:0006400">
    <property type="term" value="P:tRNA modification"/>
    <property type="evidence" value="ECO:0007669"/>
    <property type="project" value="InterPro"/>
</dbReference>
<dbReference type="GO" id="GO:0008193">
    <property type="term" value="F:tRNA guanylyltransferase activity"/>
    <property type="evidence" value="ECO:0007669"/>
    <property type="project" value="UniProtKB-EC"/>
</dbReference>
<keyword evidence="7" id="KW-0479">Metal-binding</keyword>
<evidence type="ECO:0000256" key="6">
    <source>
        <dbReference type="ARBA" id="ARBA00022695"/>
    </source>
</evidence>
<dbReference type="Pfam" id="PF14413">
    <property type="entry name" value="Thg1C"/>
    <property type="match status" value="1"/>
</dbReference>
<evidence type="ECO:0000256" key="1">
    <source>
        <dbReference type="ARBA" id="ARBA00001946"/>
    </source>
</evidence>
<dbReference type="InterPro" id="IPR025845">
    <property type="entry name" value="Thg1_C_dom"/>
</dbReference>
<evidence type="ECO:0000313" key="13">
    <source>
        <dbReference type="EMBL" id="MBD2768601.1"/>
    </source>
</evidence>
<evidence type="ECO:0000256" key="10">
    <source>
        <dbReference type="ARBA" id="ARBA00023134"/>
    </source>
</evidence>
<keyword evidence="6 13" id="KW-0548">Nucleotidyltransferase</keyword>
<keyword evidence="5" id="KW-0819">tRNA processing</keyword>
<dbReference type="PANTHER" id="PTHR12729:SF6">
    <property type="entry name" value="TRNA(HIS) GUANYLYLTRANSFERASE-RELATED"/>
    <property type="match status" value="1"/>
</dbReference>
<gene>
    <name evidence="13" type="ORF">IC235_11955</name>
</gene>
<keyword evidence="10" id="KW-0342">GTP-binding</keyword>
<proteinExistence type="inferred from homology"/>
<evidence type="ECO:0000256" key="5">
    <source>
        <dbReference type="ARBA" id="ARBA00022694"/>
    </source>
</evidence>
<comment type="cofactor">
    <cofactor evidence="1">
        <name>Mg(2+)</name>
        <dbReference type="ChEBI" id="CHEBI:18420"/>
    </cofactor>
</comment>
<dbReference type="RefSeq" id="WP_191005415.1">
    <property type="nucleotide sequence ID" value="NZ_JACXAD010000012.1"/>
</dbReference>
<organism evidence="13 14">
    <name type="scientific">Hymenobacter montanus</name>
    <dbReference type="NCBI Taxonomy" id="2771359"/>
    <lineage>
        <taxon>Bacteria</taxon>
        <taxon>Pseudomonadati</taxon>
        <taxon>Bacteroidota</taxon>
        <taxon>Cytophagia</taxon>
        <taxon>Cytophagales</taxon>
        <taxon>Hymenobacteraceae</taxon>
        <taxon>Hymenobacter</taxon>
    </lineage>
</organism>
<accession>A0A927BDW5</accession>
<dbReference type="EC" id="2.7.7.79" evidence="3"/>
<evidence type="ECO:0000256" key="7">
    <source>
        <dbReference type="ARBA" id="ARBA00022723"/>
    </source>
</evidence>
<keyword evidence="14" id="KW-1185">Reference proteome</keyword>
<evidence type="ECO:0000256" key="3">
    <source>
        <dbReference type="ARBA" id="ARBA00012511"/>
    </source>
</evidence>